<dbReference type="Proteomes" id="UP000215377">
    <property type="component" value="Unassembled WGS sequence"/>
</dbReference>
<organism evidence="1 2">
    <name type="scientific">Marinibacterium profundimaris</name>
    <dbReference type="NCBI Taxonomy" id="1679460"/>
    <lineage>
        <taxon>Bacteria</taxon>
        <taxon>Pseudomonadati</taxon>
        <taxon>Pseudomonadota</taxon>
        <taxon>Alphaproteobacteria</taxon>
        <taxon>Rhodobacterales</taxon>
        <taxon>Paracoccaceae</taxon>
        <taxon>Marinibacterium</taxon>
    </lineage>
</organism>
<reference evidence="1 2" key="1">
    <citation type="submission" date="2013-04" db="EMBL/GenBank/DDBJ databases">
        <title>Oceanicola sp. 22II1-22F33 Genome Sequencing.</title>
        <authorList>
            <person name="Lai Q."/>
            <person name="Li G."/>
            <person name="Shao Z."/>
        </authorList>
    </citation>
    <scope>NUCLEOTIDE SEQUENCE [LARGE SCALE GENOMIC DNA]</scope>
    <source>
        <strain evidence="1 2">22II1-22F33</strain>
    </source>
</reference>
<evidence type="ECO:0000313" key="2">
    <source>
        <dbReference type="Proteomes" id="UP000215377"/>
    </source>
</evidence>
<protein>
    <recommendedName>
        <fullName evidence="3">Phytanoyl-CoA dioxygenase</fullName>
    </recommendedName>
</protein>
<dbReference type="SUPFAM" id="SSF51197">
    <property type="entry name" value="Clavaminate synthase-like"/>
    <property type="match status" value="1"/>
</dbReference>
<comment type="caution">
    <text evidence="1">The sequence shown here is derived from an EMBL/GenBank/DDBJ whole genome shotgun (WGS) entry which is preliminary data.</text>
</comment>
<evidence type="ECO:0008006" key="3">
    <source>
        <dbReference type="Google" id="ProtNLM"/>
    </source>
</evidence>
<accession>A0A225NUK5</accession>
<gene>
    <name evidence="1" type="ORF">ATO3_00245</name>
</gene>
<evidence type="ECO:0000313" key="1">
    <source>
        <dbReference type="EMBL" id="OWU77217.1"/>
    </source>
</evidence>
<proteinExistence type="predicted"/>
<dbReference type="OrthoDB" id="7345863at2"/>
<name>A0A225NUK5_9RHOB</name>
<dbReference type="RefSeq" id="WP_088647801.1">
    <property type="nucleotide sequence ID" value="NZ_AQQR01000001.1"/>
</dbReference>
<dbReference type="AlphaFoldDB" id="A0A225NUK5"/>
<dbReference type="EMBL" id="AQQR01000001">
    <property type="protein sequence ID" value="OWU77217.1"/>
    <property type="molecule type" value="Genomic_DNA"/>
</dbReference>
<keyword evidence="2" id="KW-1185">Reference proteome</keyword>
<dbReference type="Gene3D" id="2.60.120.620">
    <property type="entry name" value="q2cbj1_9rhob like domain"/>
    <property type="match status" value="1"/>
</dbReference>
<sequence length="251" mass="27564">MLGSEGYRIYPVHAGTLHWAATALAAGRRIAADPEVRRRNLRHGETWFVGVDALPTGTEGDIQGVPLDGPFHADLPPLRSWPLAQLSIVYPGYPGRDPGESDGGYIYRLTRAAAHVDGLLRVGAEGRRYPLELHGFILGLPLTEVRQAPTLCWPGSHRIIGDALVEAVGDQRPEDVDVTDAYVAARRQVLDRIRPVPLVPPPGGSFLLHRFTLHGTGPWEDDRAEAPDGRMTAFFRPEVATAAQWLRPDWS</sequence>